<evidence type="ECO:0000256" key="5">
    <source>
        <dbReference type="ARBA" id="ARBA00022516"/>
    </source>
</evidence>
<evidence type="ECO:0000256" key="9">
    <source>
        <dbReference type="ARBA" id="ARBA00023160"/>
    </source>
</evidence>
<dbReference type="NCBIfam" id="NF005589">
    <property type="entry name" value="PRK07314.1"/>
    <property type="match status" value="1"/>
</dbReference>
<accession>A0A0G3EB56</accession>
<dbReference type="FunFam" id="3.40.47.10:FF:000009">
    <property type="entry name" value="3-oxoacyl-[acyl-carrier-protein] synthase 2"/>
    <property type="match status" value="1"/>
</dbReference>
<evidence type="ECO:0000256" key="3">
    <source>
        <dbReference type="ARBA" id="ARBA00012356"/>
    </source>
</evidence>
<dbReference type="InterPro" id="IPR000794">
    <property type="entry name" value="Beta-ketoacyl_synthase"/>
</dbReference>
<evidence type="ECO:0000256" key="13">
    <source>
        <dbReference type="RuleBase" id="RU003694"/>
    </source>
</evidence>
<dbReference type="RefSeq" id="WP_052880949.1">
    <property type="nucleotide sequence ID" value="NZ_CP010904.1"/>
</dbReference>
<dbReference type="InterPro" id="IPR014030">
    <property type="entry name" value="Ketoacyl_synth_N"/>
</dbReference>
<dbReference type="Gene3D" id="3.40.47.10">
    <property type="match status" value="1"/>
</dbReference>
<evidence type="ECO:0000313" key="15">
    <source>
        <dbReference type="EMBL" id="AKJ63523.1"/>
    </source>
</evidence>
<dbReference type="InterPro" id="IPR018201">
    <property type="entry name" value="Ketoacyl_synth_AS"/>
</dbReference>
<evidence type="ECO:0000259" key="14">
    <source>
        <dbReference type="PROSITE" id="PS52004"/>
    </source>
</evidence>
<evidence type="ECO:0000256" key="4">
    <source>
        <dbReference type="ARBA" id="ARBA00014657"/>
    </source>
</evidence>
<evidence type="ECO:0000256" key="1">
    <source>
        <dbReference type="ARBA" id="ARBA00005194"/>
    </source>
</evidence>
<dbReference type="CDD" id="cd00834">
    <property type="entry name" value="KAS_I_II"/>
    <property type="match status" value="1"/>
</dbReference>
<dbReference type="InterPro" id="IPR020841">
    <property type="entry name" value="PKS_Beta-ketoAc_synthase_dom"/>
</dbReference>
<feature type="active site" description="For beta-ketoacyl synthase activity" evidence="12">
    <location>
        <position position="165"/>
    </location>
</feature>
<dbReference type="PROSITE" id="PS52004">
    <property type="entry name" value="KS3_2"/>
    <property type="match status" value="1"/>
</dbReference>
<evidence type="ECO:0000256" key="11">
    <source>
        <dbReference type="PIRNR" id="PIRNR000447"/>
    </source>
</evidence>
<dbReference type="Pfam" id="PF02801">
    <property type="entry name" value="Ketoacyl-synt_C"/>
    <property type="match status" value="1"/>
</dbReference>
<evidence type="ECO:0000256" key="2">
    <source>
        <dbReference type="ARBA" id="ARBA00008467"/>
    </source>
</evidence>
<comment type="function">
    <text evidence="11">Involved in the type II fatty acid elongation cycle. Catalyzes the elongation of a wide range of acyl-ACP by the addition of two carbons from malonyl-ACP to an acyl acceptor. Can efficiently catalyze the conversion of palmitoleoyl-ACP (cis-hexadec-9-enoyl-ACP) to cis-vaccenoyl-ACP (cis-octadec-11-enoyl-ACP), an essential step in the thermal regulation of fatty acid composition.</text>
</comment>
<dbReference type="InterPro" id="IPR017568">
    <property type="entry name" value="3-oxoacyl-ACP_synth-2"/>
</dbReference>
<dbReference type="UniPathway" id="UPA00094"/>
<dbReference type="Pfam" id="PF00109">
    <property type="entry name" value="ketoacyl-synt"/>
    <property type="match status" value="1"/>
</dbReference>
<dbReference type="InterPro" id="IPR016039">
    <property type="entry name" value="Thiolase-like"/>
</dbReference>
<comment type="pathway">
    <text evidence="1 11">Lipid metabolism; fatty acid biosynthesis.</text>
</comment>
<evidence type="ECO:0000256" key="8">
    <source>
        <dbReference type="ARBA" id="ARBA00023098"/>
    </source>
</evidence>
<dbReference type="NCBIfam" id="TIGR03150">
    <property type="entry name" value="fabF"/>
    <property type="match status" value="1"/>
</dbReference>
<evidence type="ECO:0000256" key="12">
    <source>
        <dbReference type="PIRSR" id="PIRSR000447-1"/>
    </source>
</evidence>
<dbReference type="GO" id="GO:0004315">
    <property type="term" value="F:3-oxoacyl-[acyl-carrier-protein] synthase activity"/>
    <property type="evidence" value="ECO:0007669"/>
    <property type="project" value="UniProtKB-UniRule"/>
</dbReference>
<dbReference type="SMART" id="SM00825">
    <property type="entry name" value="PKS_KS"/>
    <property type="match status" value="1"/>
</dbReference>
<evidence type="ECO:0000256" key="10">
    <source>
        <dbReference type="ARBA" id="ARBA00023315"/>
    </source>
</evidence>
<name>A0A0G3EB56_9BACT</name>
<dbReference type="PANTHER" id="PTHR11712">
    <property type="entry name" value="POLYKETIDE SYNTHASE-RELATED"/>
    <property type="match status" value="1"/>
</dbReference>
<feature type="domain" description="Ketosynthase family 3 (KS3)" evidence="14">
    <location>
        <begin position="3"/>
        <end position="413"/>
    </location>
</feature>
<dbReference type="AlphaFoldDB" id="A0A0G3EB56"/>
<dbReference type="Proteomes" id="UP000035268">
    <property type="component" value="Chromosome"/>
</dbReference>
<comment type="catalytic activity">
    <reaction evidence="11">
        <text>(9Z)-hexadecenoyl-[ACP] + malonyl-[ACP] + H(+) = 3-oxo-(11Z)-octadecenoyl-[ACP] + holo-[ACP] + CO2</text>
        <dbReference type="Rhea" id="RHEA:55040"/>
        <dbReference type="Rhea" id="RHEA-COMP:9623"/>
        <dbReference type="Rhea" id="RHEA-COMP:9685"/>
        <dbReference type="Rhea" id="RHEA-COMP:10800"/>
        <dbReference type="Rhea" id="RHEA-COMP:14074"/>
        <dbReference type="ChEBI" id="CHEBI:15378"/>
        <dbReference type="ChEBI" id="CHEBI:16526"/>
        <dbReference type="ChEBI" id="CHEBI:64479"/>
        <dbReference type="ChEBI" id="CHEBI:78449"/>
        <dbReference type="ChEBI" id="CHEBI:83989"/>
        <dbReference type="ChEBI" id="CHEBI:138538"/>
        <dbReference type="EC" id="2.3.1.179"/>
    </reaction>
</comment>
<dbReference type="PIRSF" id="PIRSF000447">
    <property type="entry name" value="KAS_II"/>
    <property type="match status" value="1"/>
</dbReference>
<keyword evidence="5 11" id="KW-0444">Lipid biosynthesis</keyword>
<dbReference type="GO" id="GO:0006633">
    <property type="term" value="P:fatty acid biosynthetic process"/>
    <property type="evidence" value="ECO:0007669"/>
    <property type="project" value="UniProtKB-UniRule"/>
</dbReference>
<dbReference type="SUPFAM" id="SSF53901">
    <property type="entry name" value="Thiolase-like"/>
    <property type="match status" value="2"/>
</dbReference>
<protein>
    <recommendedName>
        <fullName evidence="4 11">3-oxoacyl-[acyl-carrier-protein] synthase 2</fullName>
        <ecNumber evidence="3 11">2.3.1.179</ecNumber>
    </recommendedName>
</protein>
<dbReference type="OrthoDB" id="9808669at2"/>
<keyword evidence="16" id="KW-1185">Reference proteome</keyword>
<dbReference type="GO" id="GO:0005829">
    <property type="term" value="C:cytosol"/>
    <property type="evidence" value="ECO:0007669"/>
    <property type="project" value="TreeGrafter"/>
</dbReference>
<dbReference type="EC" id="2.3.1.179" evidence="3 11"/>
<dbReference type="EMBL" id="CP010904">
    <property type="protein sequence ID" value="AKJ63523.1"/>
    <property type="molecule type" value="Genomic_DNA"/>
</dbReference>
<keyword evidence="9 11" id="KW-0275">Fatty acid biosynthesis</keyword>
<dbReference type="PANTHER" id="PTHR11712:SF336">
    <property type="entry name" value="3-OXOACYL-[ACYL-CARRIER-PROTEIN] SYNTHASE, MITOCHONDRIAL"/>
    <property type="match status" value="1"/>
</dbReference>
<dbReference type="PROSITE" id="PS00606">
    <property type="entry name" value="KS3_1"/>
    <property type="match status" value="1"/>
</dbReference>
<dbReference type="NCBIfam" id="NF004970">
    <property type="entry name" value="PRK06333.1"/>
    <property type="match status" value="1"/>
</dbReference>
<comment type="catalytic activity">
    <reaction evidence="11">
        <text>a fatty acyl-[ACP] + malonyl-[ACP] + H(+) = a 3-oxoacyl-[ACP] + holo-[ACP] + CO2</text>
        <dbReference type="Rhea" id="RHEA:22836"/>
        <dbReference type="Rhea" id="RHEA-COMP:9623"/>
        <dbReference type="Rhea" id="RHEA-COMP:9685"/>
        <dbReference type="Rhea" id="RHEA-COMP:9916"/>
        <dbReference type="Rhea" id="RHEA-COMP:14125"/>
        <dbReference type="ChEBI" id="CHEBI:15378"/>
        <dbReference type="ChEBI" id="CHEBI:16526"/>
        <dbReference type="ChEBI" id="CHEBI:64479"/>
        <dbReference type="ChEBI" id="CHEBI:78449"/>
        <dbReference type="ChEBI" id="CHEBI:78776"/>
        <dbReference type="ChEBI" id="CHEBI:138651"/>
    </reaction>
</comment>
<sequence>MDRRKVVITGMGTVSPLGCELDTVWDALVAGTSGVSTITSLPGLEDYDSQIAGQVQGFDGESFFAKKELRKMDPFVRYGLAAAMMALRDSGLEMDREDPRRMGVIASSGVGGLQELEAQYRTYMEKGPRRYSPFMIPKMITNIIAGEIAIRLGFKGPNFCVTSACASGTHSLGEAMRKIQYGEADVVLSGGTEAPICTLGVGGFCAMKALSTRNDEPERASRPFDAERDGFVVGEGAGMLVLEEYERAKARGARIYCEIAGYGASCDAYHITAPNAEGEEAARAMEIAVRDAGLTPDGIDYINAHGTSTPLNDKTETLAVKKAFGEEAARKVMISSTKSMTGHLLGAAGGMEAIAVAKSLQTGVVHPTINYENPDPECDLDYVPNEAREKKIRAALSNSLGFGGHNGTLAFRAV</sequence>
<dbReference type="STRING" id="1307763.L21SP4_00240"/>
<keyword evidence="6 11" id="KW-0808">Transferase</keyword>
<organism evidence="15 16">
    <name type="scientific">Kiritimatiella glycovorans</name>
    <dbReference type="NCBI Taxonomy" id="1307763"/>
    <lineage>
        <taxon>Bacteria</taxon>
        <taxon>Pseudomonadati</taxon>
        <taxon>Kiritimatiellota</taxon>
        <taxon>Kiritimatiellia</taxon>
        <taxon>Kiritimatiellales</taxon>
        <taxon>Kiritimatiellaceae</taxon>
        <taxon>Kiritimatiella</taxon>
    </lineage>
</organism>
<reference evidence="15 16" key="2">
    <citation type="journal article" date="2016" name="ISME J.">
        <title>Characterization of the first cultured representative of Verrucomicrobia subdivision 5 indicates the proposal of a novel phylum.</title>
        <authorList>
            <person name="Spring S."/>
            <person name="Bunk B."/>
            <person name="Sproer C."/>
            <person name="Schumann P."/>
            <person name="Rohde M."/>
            <person name="Tindall B.J."/>
            <person name="Klenk H.P."/>
        </authorList>
    </citation>
    <scope>NUCLEOTIDE SEQUENCE [LARGE SCALE GENOMIC DNA]</scope>
    <source>
        <strain evidence="15 16">L21-Fru-AB</strain>
    </source>
</reference>
<keyword evidence="10 11" id="KW-0012">Acyltransferase</keyword>
<dbReference type="PATRIC" id="fig|1609981.3.peg.252"/>
<evidence type="ECO:0000256" key="6">
    <source>
        <dbReference type="ARBA" id="ARBA00022679"/>
    </source>
</evidence>
<dbReference type="InterPro" id="IPR014031">
    <property type="entry name" value="Ketoacyl_synth_C"/>
</dbReference>
<evidence type="ECO:0000256" key="7">
    <source>
        <dbReference type="ARBA" id="ARBA00022832"/>
    </source>
</evidence>
<proteinExistence type="inferred from homology"/>
<keyword evidence="7" id="KW-0276">Fatty acid metabolism</keyword>
<reference evidence="16" key="1">
    <citation type="submission" date="2015-02" db="EMBL/GenBank/DDBJ databases">
        <title>Description and complete genome sequence of the first cultured representative of the subdivision 5 of the Verrucomicrobia phylum.</title>
        <authorList>
            <person name="Spring S."/>
            <person name="Bunk B."/>
            <person name="Sproer C."/>
            <person name="Klenk H.-P."/>
        </authorList>
    </citation>
    <scope>NUCLEOTIDE SEQUENCE [LARGE SCALE GENOMIC DNA]</scope>
    <source>
        <strain evidence="16">L21-Fru-AB</strain>
    </source>
</reference>
<dbReference type="KEGG" id="vbl:L21SP4_00240"/>
<keyword evidence="8" id="KW-0443">Lipid metabolism</keyword>
<comment type="similarity">
    <text evidence="2 11 13">Belongs to the thiolase-like superfamily. Beta-ketoacyl-ACP synthases family.</text>
</comment>
<gene>
    <name evidence="15" type="primary">fabF_1</name>
    <name evidence="15" type="ORF">L21SP4_00240</name>
</gene>
<evidence type="ECO:0000313" key="16">
    <source>
        <dbReference type="Proteomes" id="UP000035268"/>
    </source>
</evidence>